<dbReference type="STRING" id="1227453.C444_05991"/>
<dbReference type="Pfam" id="PF00884">
    <property type="entry name" value="Sulfatase"/>
    <property type="match status" value="1"/>
</dbReference>
<dbReference type="EMBL" id="AOLY01000009">
    <property type="protein sequence ID" value="EMA32749.1"/>
    <property type="molecule type" value="Genomic_DNA"/>
</dbReference>
<comment type="caution">
    <text evidence="2">The sequence shown here is derived from an EMBL/GenBank/DDBJ whole genome shotgun (WGS) entry which is preliminary data.</text>
</comment>
<dbReference type="PANTHER" id="PTHR43751">
    <property type="entry name" value="SULFATASE"/>
    <property type="match status" value="1"/>
</dbReference>
<dbReference type="PANTHER" id="PTHR43751:SF3">
    <property type="entry name" value="SULFATASE N-TERMINAL DOMAIN-CONTAINING PROTEIN"/>
    <property type="match status" value="1"/>
</dbReference>
<dbReference type="PATRIC" id="fig|1227453.3.peg.1205"/>
<dbReference type="Proteomes" id="UP000011524">
    <property type="component" value="Unassembled WGS sequence"/>
</dbReference>
<dbReference type="InterPro" id="IPR000917">
    <property type="entry name" value="Sulfatase_N"/>
</dbReference>
<dbReference type="InterPro" id="IPR017850">
    <property type="entry name" value="Alkaline_phosphatase_core_sf"/>
</dbReference>
<gene>
    <name evidence="2" type="ORF">C444_05991</name>
</gene>
<evidence type="ECO:0000259" key="1">
    <source>
        <dbReference type="Pfam" id="PF00884"/>
    </source>
</evidence>
<proteinExistence type="predicted"/>
<accession>M0LJZ2</accession>
<dbReference type="Gene3D" id="3.40.720.10">
    <property type="entry name" value="Alkaline Phosphatase, subunit A"/>
    <property type="match status" value="1"/>
</dbReference>
<protein>
    <submittedName>
        <fullName evidence="2">Arylsulfatase</fullName>
    </submittedName>
</protein>
<sequence>MIGQCALSDSSFIQSIKIGWKLKFGNRFDSANETLDILSATNFGDEEFVFINIMNAHAPYYPPEKYRTTEYTQRRIDDGIHVKQSNLVNQKQAYKNAVNYLSDIYKLIFEILQQNFDYVITVSDHGELFGEHNTSKHHYGVYPELTHVPVNIYHDDLDTESIDATVSLLDVHKTILDLAGIDAPSRGQNLIENPTSREYLTESHGLRTSQLQTLKQSDIDPEFLEMIDQPLRGIAMPENYYGYETPQGEFIEQGEPEKTVPQSKIENLIEAMDITEIDVQEMPDNTMSEDIKSQLQDLGYM</sequence>
<feature type="domain" description="Sulfatase N-terminal" evidence="1">
    <location>
        <begin position="31"/>
        <end position="181"/>
    </location>
</feature>
<evidence type="ECO:0000313" key="2">
    <source>
        <dbReference type="EMBL" id="EMA32749.1"/>
    </source>
</evidence>
<evidence type="ECO:0000313" key="3">
    <source>
        <dbReference type="Proteomes" id="UP000011524"/>
    </source>
</evidence>
<dbReference type="SUPFAM" id="SSF53649">
    <property type="entry name" value="Alkaline phosphatase-like"/>
    <property type="match status" value="1"/>
</dbReference>
<name>M0LJZ2_HALJT</name>
<organism evidence="2 3">
    <name type="scientific">Haloarcula japonica (strain ATCC 49778 / DSM 6131 / JCM 7785 / NBRC 101032 / NCIMB 13157 / TR-1)</name>
    <dbReference type="NCBI Taxonomy" id="1227453"/>
    <lineage>
        <taxon>Archaea</taxon>
        <taxon>Methanobacteriati</taxon>
        <taxon>Methanobacteriota</taxon>
        <taxon>Stenosarchaea group</taxon>
        <taxon>Halobacteria</taxon>
        <taxon>Halobacteriales</taxon>
        <taxon>Haloarculaceae</taxon>
        <taxon>Haloarcula</taxon>
    </lineage>
</organism>
<dbReference type="InterPro" id="IPR052701">
    <property type="entry name" value="GAG_Ulvan_Degrading_Sulfatases"/>
</dbReference>
<reference evidence="2 3" key="1">
    <citation type="journal article" date="2014" name="PLoS Genet.">
        <title>Phylogenetically driven sequencing of extremely halophilic archaea reveals strategies for static and dynamic osmo-response.</title>
        <authorList>
            <person name="Becker E.A."/>
            <person name="Seitzer P.M."/>
            <person name="Tritt A."/>
            <person name="Larsen D."/>
            <person name="Krusor M."/>
            <person name="Yao A.I."/>
            <person name="Wu D."/>
            <person name="Madern D."/>
            <person name="Eisen J.A."/>
            <person name="Darling A.E."/>
            <person name="Facciotti M.T."/>
        </authorList>
    </citation>
    <scope>NUCLEOTIDE SEQUENCE [LARGE SCALE GENOMIC DNA]</scope>
    <source>
        <strain evidence="3">ATCC 49778 / DSM 6131 / JCM 7785 / NBRC 101032 / NCIMB 13157 / TR-1</strain>
    </source>
</reference>
<dbReference type="eggNOG" id="arCOG02785">
    <property type="taxonomic scope" value="Archaea"/>
</dbReference>
<dbReference type="AlphaFoldDB" id="M0LJZ2"/>
<keyword evidence="3" id="KW-1185">Reference proteome</keyword>